<dbReference type="HOGENOM" id="CLU_527860_0_0_1"/>
<keyword evidence="3" id="KW-1185">Reference proteome</keyword>
<evidence type="ECO:0000313" key="2">
    <source>
        <dbReference type="EMBL" id="EJU01517.1"/>
    </source>
</evidence>
<protein>
    <submittedName>
        <fullName evidence="2">Uncharacterized protein</fullName>
    </submittedName>
</protein>
<dbReference type="OrthoDB" id="10516112at2759"/>
<name>M5G6S0_DACPD</name>
<accession>M5G6S0</accession>
<evidence type="ECO:0000313" key="3">
    <source>
        <dbReference type="Proteomes" id="UP000030653"/>
    </source>
</evidence>
<feature type="compositionally biased region" description="Low complexity" evidence="1">
    <location>
        <begin position="331"/>
        <end position="343"/>
    </location>
</feature>
<feature type="compositionally biased region" description="Low complexity" evidence="1">
    <location>
        <begin position="482"/>
        <end position="495"/>
    </location>
</feature>
<dbReference type="Proteomes" id="UP000030653">
    <property type="component" value="Unassembled WGS sequence"/>
</dbReference>
<dbReference type="GeneID" id="63682514"/>
<feature type="region of interest" description="Disordered" evidence="1">
    <location>
        <begin position="309"/>
        <end position="360"/>
    </location>
</feature>
<feature type="region of interest" description="Disordered" evidence="1">
    <location>
        <begin position="459"/>
        <end position="516"/>
    </location>
</feature>
<dbReference type="AlphaFoldDB" id="M5G6S0"/>
<feature type="region of interest" description="Disordered" evidence="1">
    <location>
        <begin position="213"/>
        <end position="241"/>
    </location>
</feature>
<reference evidence="2 3" key="1">
    <citation type="journal article" date="2012" name="Science">
        <title>The Paleozoic origin of enzymatic lignin decomposition reconstructed from 31 fungal genomes.</title>
        <authorList>
            <person name="Floudas D."/>
            <person name="Binder M."/>
            <person name="Riley R."/>
            <person name="Barry K."/>
            <person name="Blanchette R.A."/>
            <person name="Henrissat B."/>
            <person name="Martinez A.T."/>
            <person name="Otillar R."/>
            <person name="Spatafora J.W."/>
            <person name="Yadav J.S."/>
            <person name="Aerts A."/>
            <person name="Benoit I."/>
            <person name="Boyd A."/>
            <person name="Carlson A."/>
            <person name="Copeland A."/>
            <person name="Coutinho P.M."/>
            <person name="de Vries R.P."/>
            <person name="Ferreira P."/>
            <person name="Findley K."/>
            <person name="Foster B."/>
            <person name="Gaskell J."/>
            <person name="Glotzer D."/>
            <person name="Gorecki P."/>
            <person name="Heitman J."/>
            <person name="Hesse C."/>
            <person name="Hori C."/>
            <person name="Igarashi K."/>
            <person name="Jurgens J.A."/>
            <person name="Kallen N."/>
            <person name="Kersten P."/>
            <person name="Kohler A."/>
            <person name="Kuees U."/>
            <person name="Kumar T.K.A."/>
            <person name="Kuo A."/>
            <person name="LaButti K."/>
            <person name="Larrondo L.F."/>
            <person name="Lindquist E."/>
            <person name="Ling A."/>
            <person name="Lombard V."/>
            <person name="Lucas S."/>
            <person name="Lundell T."/>
            <person name="Martin R."/>
            <person name="McLaughlin D.J."/>
            <person name="Morgenstern I."/>
            <person name="Morin E."/>
            <person name="Murat C."/>
            <person name="Nagy L.G."/>
            <person name="Nolan M."/>
            <person name="Ohm R.A."/>
            <person name="Patyshakuliyeva A."/>
            <person name="Rokas A."/>
            <person name="Ruiz-Duenas F.J."/>
            <person name="Sabat G."/>
            <person name="Salamov A."/>
            <person name="Samejima M."/>
            <person name="Schmutz J."/>
            <person name="Slot J.C."/>
            <person name="St John F."/>
            <person name="Stenlid J."/>
            <person name="Sun H."/>
            <person name="Sun S."/>
            <person name="Syed K."/>
            <person name="Tsang A."/>
            <person name="Wiebenga A."/>
            <person name="Young D."/>
            <person name="Pisabarro A."/>
            <person name="Eastwood D.C."/>
            <person name="Martin F."/>
            <person name="Cullen D."/>
            <person name="Grigoriev I.V."/>
            <person name="Hibbett D.S."/>
        </authorList>
    </citation>
    <scope>NUCLEOTIDE SEQUENCE [LARGE SCALE GENOMIC DNA]</scope>
    <source>
        <strain evidence="2 3">DJM-731 SS1</strain>
    </source>
</reference>
<evidence type="ECO:0000256" key="1">
    <source>
        <dbReference type="SAM" id="MobiDB-lite"/>
    </source>
</evidence>
<dbReference type="RefSeq" id="XP_040628414.1">
    <property type="nucleotide sequence ID" value="XM_040767452.1"/>
</dbReference>
<feature type="compositionally biased region" description="Acidic residues" evidence="1">
    <location>
        <begin position="460"/>
        <end position="473"/>
    </location>
</feature>
<dbReference type="EMBL" id="JH795864">
    <property type="protein sequence ID" value="EJU01517.1"/>
    <property type="molecule type" value="Genomic_DNA"/>
</dbReference>
<proteinExistence type="predicted"/>
<organism evidence="2 3">
    <name type="scientific">Dacryopinax primogenitus (strain DJM 731)</name>
    <name type="common">Brown rot fungus</name>
    <dbReference type="NCBI Taxonomy" id="1858805"/>
    <lineage>
        <taxon>Eukaryota</taxon>
        <taxon>Fungi</taxon>
        <taxon>Dikarya</taxon>
        <taxon>Basidiomycota</taxon>
        <taxon>Agaricomycotina</taxon>
        <taxon>Dacrymycetes</taxon>
        <taxon>Dacrymycetales</taxon>
        <taxon>Dacrymycetaceae</taxon>
        <taxon>Dacryopinax</taxon>
    </lineage>
</organism>
<gene>
    <name evidence="2" type="ORF">DACRYDRAFT_100418</name>
</gene>
<sequence>MARRHTTSSSLLYPSGRSLPAQIQLPAWETLHPMQTYLAPASHFAPFNPGLPSTSPFAMPIRSVHNQAHISTAAGPSNPSTSLQFPFLFTSSQDYDHAINACNREINHWTRQRAYIEQLRSRPVPSALARVSNSGPHAHQLKYPGDPFLNVCPPAPRFNSNVPLPNVGIEHEVPLHPDEARVDGLHLNGVILKPPGKVVSVEQLNLGIAKTPSSIESKSGATDASATPTSAVHASARDSQVTTPPMRVITGQDVVVLNGLMKLHSRSTSASTVTHDDHASNTSRSLGFGSNAIMNDLTIRTTDLTMESDGDDCEAATPGLVHSPSDGTGNLSQSSTMSSLPSVLAPPMPDSPSLVSSATAPFTDKKNMPVRGRIPLTLDLSNDNRVAFRTDLPLKFDNFPPDGYPILGGENREPIGWSAGPTPVMESLGRCIRRGDAAPVANKENAKRVKFKTCSKDDFEANESDNETDDECEDKTKEPSAKGKGSSKPKLAPKALLSPRRAMKAAKKARIEDRDD</sequence>